<keyword evidence="2" id="KW-1185">Reference proteome</keyword>
<evidence type="ECO:0008006" key="3">
    <source>
        <dbReference type="Google" id="ProtNLM"/>
    </source>
</evidence>
<name>A0A7W4UN27_9MICO</name>
<accession>A0A7W4UN27</accession>
<reference evidence="1 2" key="1">
    <citation type="submission" date="2020-08" db="EMBL/GenBank/DDBJ databases">
        <title>Sequencing the genomes of 1000 actinobacteria strains.</title>
        <authorList>
            <person name="Klenk H.-P."/>
        </authorList>
    </citation>
    <scope>NUCLEOTIDE SEQUENCE [LARGE SCALE GENOMIC DNA]</scope>
    <source>
        <strain evidence="1 2">DSM 20419</strain>
    </source>
</reference>
<dbReference type="EMBL" id="JACHWJ010000002">
    <property type="protein sequence ID" value="MBB2957450.1"/>
    <property type="molecule type" value="Genomic_DNA"/>
</dbReference>
<protein>
    <recommendedName>
        <fullName evidence="3">RiPP</fullName>
    </recommendedName>
</protein>
<proteinExistence type="predicted"/>
<dbReference type="OrthoDB" id="2224898at2"/>
<evidence type="ECO:0000313" key="2">
    <source>
        <dbReference type="Proteomes" id="UP000545286"/>
    </source>
</evidence>
<organism evidence="1 2">
    <name type="scientific">Pseudoclavibacter helvolus</name>
    <dbReference type="NCBI Taxonomy" id="255205"/>
    <lineage>
        <taxon>Bacteria</taxon>
        <taxon>Bacillati</taxon>
        <taxon>Actinomycetota</taxon>
        <taxon>Actinomycetes</taxon>
        <taxon>Micrococcales</taxon>
        <taxon>Microbacteriaceae</taxon>
        <taxon>Pseudoclavibacter</taxon>
    </lineage>
</organism>
<dbReference type="Proteomes" id="UP000545286">
    <property type="component" value="Unassembled WGS sequence"/>
</dbReference>
<comment type="caution">
    <text evidence="1">The sequence shown here is derived from an EMBL/GenBank/DDBJ whole genome shotgun (WGS) entry which is preliminary data.</text>
</comment>
<evidence type="ECO:0000313" key="1">
    <source>
        <dbReference type="EMBL" id="MBB2957450.1"/>
    </source>
</evidence>
<sequence length="42" mass="4820">MSNYIAPKIEQVGSYRKLTNGVWFGRWRDIFGGRAFIKVTVG</sequence>
<dbReference type="NCBIfam" id="NF033521">
    <property type="entry name" value="lasso_leader_L3"/>
    <property type="match status" value="1"/>
</dbReference>
<dbReference type="RefSeq" id="WP_156479740.1">
    <property type="nucleotide sequence ID" value="NZ_CZJY01000064.1"/>
</dbReference>
<dbReference type="AlphaFoldDB" id="A0A7W4UN27"/>
<gene>
    <name evidence="1" type="ORF">FHX72_001587</name>
</gene>